<organism evidence="2 3">
    <name type="scientific">Penicillium angulare</name>
    <dbReference type="NCBI Taxonomy" id="116970"/>
    <lineage>
        <taxon>Eukaryota</taxon>
        <taxon>Fungi</taxon>
        <taxon>Dikarya</taxon>
        <taxon>Ascomycota</taxon>
        <taxon>Pezizomycotina</taxon>
        <taxon>Eurotiomycetes</taxon>
        <taxon>Eurotiomycetidae</taxon>
        <taxon>Eurotiales</taxon>
        <taxon>Aspergillaceae</taxon>
        <taxon>Penicillium</taxon>
    </lineage>
</organism>
<proteinExistence type="predicted"/>
<sequence length="278" mass="31630">MSATNFPYTTEQWPSADVHSSDAHNLLFKGQNFSDDEFSYQSESDLWVLQSQEWNYKEAMIPSNDAQNWQLWNDSSLKPMIGEEDNLNMASGFWDGQTHQFINTFQHPQDTEQQQIFSRVAAERALFMTPSNHAVPISTFPGSPVSDLSSATEMSQPASYNNWDTEKERDDIRASPISDVASDVNSASHKSMTFNWMADCHTKDMQDEGSDPAMLEMPDGSTRRSSNWLPVDPEVGFTIGPCSYSEDQKPKDHLYMEDFHDFQQAFISPNSAQWMYNG</sequence>
<comment type="caution">
    <text evidence="2">The sequence shown here is derived from an EMBL/GenBank/DDBJ whole genome shotgun (WGS) entry which is preliminary data.</text>
</comment>
<evidence type="ECO:0000256" key="1">
    <source>
        <dbReference type="SAM" id="MobiDB-lite"/>
    </source>
</evidence>
<keyword evidence="3" id="KW-1185">Reference proteome</keyword>
<gene>
    <name evidence="2" type="ORF">N7456_004888</name>
</gene>
<dbReference type="EMBL" id="JAPQKH010000003">
    <property type="protein sequence ID" value="KAJ5108213.1"/>
    <property type="molecule type" value="Genomic_DNA"/>
</dbReference>
<evidence type="ECO:0000313" key="2">
    <source>
        <dbReference type="EMBL" id="KAJ5108213.1"/>
    </source>
</evidence>
<protein>
    <submittedName>
        <fullName evidence="2">Uncharacterized protein</fullName>
    </submittedName>
</protein>
<accession>A0A9W9FXI7</accession>
<dbReference type="AlphaFoldDB" id="A0A9W9FXI7"/>
<feature type="region of interest" description="Disordered" evidence="1">
    <location>
        <begin position="148"/>
        <end position="169"/>
    </location>
</feature>
<dbReference type="OrthoDB" id="4509688at2759"/>
<reference evidence="2" key="2">
    <citation type="journal article" date="2023" name="IMA Fungus">
        <title>Comparative genomic study of the Penicillium genus elucidates a diverse pangenome and 15 lateral gene transfer events.</title>
        <authorList>
            <person name="Petersen C."/>
            <person name="Sorensen T."/>
            <person name="Nielsen M.R."/>
            <person name="Sondergaard T.E."/>
            <person name="Sorensen J.L."/>
            <person name="Fitzpatrick D.A."/>
            <person name="Frisvad J.C."/>
            <person name="Nielsen K.L."/>
        </authorList>
    </citation>
    <scope>NUCLEOTIDE SEQUENCE</scope>
    <source>
        <strain evidence="2">IBT 30069</strain>
    </source>
</reference>
<evidence type="ECO:0000313" key="3">
    <source>
        <dbReference type="Proteomes" id="UP001149165"/>
    </source>
</evidence>
<name>A0A9W9FXI7_9EURO</name>
<dbReference type="Proteomes" id="UP001149165">
    <property type="component" value="Unassembled WGS sequence"/>
</dbReference>
<feature type="compositionally biased region" description="Polar residues" evidence="1">
    <location>
        <begin position="148"/>
        <end position="163"/>
    </location>
</feature>
<reference evidence="2" key="1">
    <citation type="submission" date="2022-11" db="EMBL/GenBank/DDBJ databases">
        <authorList>
            <person name="Petersen C."/>
        </authorList>
    </citation>
    <scope>NUCLEOTIDE SEQUENCE</scope>
    <source>
        <strain evidence="2">IBT 30069</strain>
    </source>
</reference>